<dbReference type="AlphaFoldDB" id="L0B0L8"/>
<dbReference type="eggNOG" id="ENOG502QYGE">
    <property type="taxonomic scope" value="Eukaryota"/>
</dbReference>
<dbReference type="RefSeq" id="XP_004831026.1">
    <property type="nucleotide sequence ID" value="XM_004830969.1"/>
</dbReference>
<gene>
    <name evidence="2" type="ORF">BEWA_007690</name>
</gene>
<name>L0B0L8_THEEQ</name>
<keyword evidence="3" id="KW-1185">Reference proteome</keyword>
<evidence type="ECO:0000313" key="3">
    <source>
        <dbReference type="Proteomes" id="UP000031512"/>
    </source>
</evidence>
<dbReference type="InterPro" id="IPR012677">
    <property type="entry name" value="Nucleotide-bd_a/b_plait_sf"/>
</dbReference>
<dbReference type="VEuPathDB" id="PiroplasmaDB:BEWA_007690"/>
<dbReference type="Proteomes" id="UP000031512">
    <property type="component" value="Chromosome 3"/>
</dbReference>
<dbReference type="CDD" id="cd00590">
    <property type="entry name" value="RRM_SF"/>
    <property type="match status" value="1"/>
</dbReference>
<dbReference type="KEGG" id="beq:BEWA_007690"/>
<evidence type="ECO:0000313" key="2">
    <source>
        <dbReference type="EMBL" id="AFZ81360.1"/>
    </source>
</evidence>
<dbReference type="GO" id="GO:0003723">
    <property type="term" value="F:RNA binding"/>
    <property type="evidence" value="ECO:0007669"/>
    <property type="project" value="InterPro"/>
</dbReference>
<feature type="domain" description="RRM" evidence="1">
    <location>
        <begin position="65"/>
        <end position="95"/>
    </location>
</feature>
<organism evidence="2 3">
    <name type="scientific">Theileria equi strain WA</name>
    <dbReference type="NCBI Taxonomy" id="1537102"/>
    <lineage>
        <taxon>Eukaryota</taxon>
        <taxon>Sar</taxon>
        <taxon>Alveolata</taxon>
        <taxon>Apicomplexa</taxon>
        <taxon>Aconoidasida</taxon>
        <taxon>Piroplasmida</taxon>
        <taxon>Theileriidae</taxon>
        <taxon>Theileria</taxon>
    </lineage>
</organism>
<dbReference type="Gene3D" id="3.30.70.330">
    <property type="match status" value="1"/>
</dbReference>
<reference evidence="2 3" key="1">
    <citation type="journal article" date="2012" name="BMC Genomics">
        <title>Comparative genomic analysis and phylogenetic position of Theileria equi.</title>
        <authorList>
            <person name="Kappmeyer L.S."/>
            <person name="Thiagarajan M."/>
            <person name="Herndon D.R."/>
            <person name="Ramsay J.D."/>
            <person name="Caler E."/>
            <person name="Djikeng A."/>
            <person name="Gillespie J.J."/>
            <person name="Lau A.O."/>
            <person name="Roalson E.H."/>
            <person name="Silva J.C."/>
            <person name="Silva M.G."/>
            <person name="Suarez C.E."/>
            <person name="Ueti M.W."/>
            <person name="Nene V.M."/>
            <person name="Mealey R.H."/>
            <person name="Knowles D.P."/>
            <person name="Brayton K.A."/>
        </authorList>
    </citation>
    <scope>NUCLEOTIDE SEQUENCE [LARGE SCALE GENOMIC DNA]</scope>
    <source>
        <strain evidence="2 3">WA</strain>
    </source>
</reference>
<dbReference type="EMBL" id="CP001670">
    <property type="protein sequence ID" value="AFZ81360.1"/>
    <property type="molecule type" value="Genomic_DNA"/>
</dbReference>
<dbReference type="GeneID" id="15806304"/>
<evidence type="ECO:0000259" key="1">
    <source>
        <dbReference type="Pfam" id="PF00076"/>
    </source>
</evidence>
<dbReference type="Pfam" id="PF00076">
    <property type="entry name" value="RRM_1"/>
    <property type="match status" value="1"/>
</dbReference>
<dbReference type="OrthoDB" id="361089at2759"/>
<accession>L0B0L8</accession>
<protein>
    <recommendedName>
        <fullName evidence="1">RRM domain-containing protein</fullName>
    </recommendedName>
</protein>
<dbReference type="InterPro" id="IPR035979">
    <property type="entry name" value="RBD_domain_sf"/>
</dbReference>
<sequence>MDVDPVKAPKQNAENPNRIYKNAIRGILLNKTKTDKKVRKSIFDRIEWDHDLFRSMVSTEPGSMIYVRNLPNDITNDELKAYFELVDPVVSIKVCL</sequence>
<dbReference type="InterPro" id="IPR000504">
    <property type="entry name" value="RRM_dom"/>
</dbReference>
<dbReference type="STRING" id="1537102.L0B0L8"/>
<proteinExistence type="predicted"/>
<dbReference type="SUPFAM" id="SSF54928">
    <property type="entry name" value="RNA-binding domain, RBD"/>
    <property type="match status" value="1"/>
</dbReference>